<reference evidence="5" key="2">
    <citation type="submission" date="2020-11" db="EMBL/GenBank/DDBJ databases">
        <authorList>
            <consortium name="DOE Joint Genome Institute"/>
            <person name="Kuo A."/>
            <person name="Miyauchi S."/>
            <person name="Kiss E."/>
            <person name="Drula E."/>
            <person name="Kohler A."/>
            <person name="Sanchez-Garcia M."/>
            <person name="Andreopoulos B."/>
            <person name="Barry K.W."/>
            <person name="Bonito G."/>
            <person name="Buee M."/>
            <person name="Carver A."/>
            <person name="Chen C."/>
            <person name="Cichocki N."/>
            <person name="Clum A."/>
            <person name="Culley D."/>
            <person name="Crous P.W."/>
            <person name="Fauchery L."/>
            <person name="Girlanda M."/>
            <person name="Hayes R."/>
            <person name="Keri Z."/>
            <person name="Labutti K."/>
            <person name="Lipzen A."/>
            <person name="Lombard V."/>
            <person name="Magnuson J."/>
            <person name="Maillard F."/>
            <person name="Morin E."/>
            <person name="Murat C."/>
            <person name="Nolan M."/>
            <person name="Ohm R."/>
            <person name="Pangilinan J."/>
            <person name="Pereira M."/>
            <person name="Perotto S."/>
            <person name="Peter M."/>
            <person name="Riley R."/>
            <person name="Sitrit Y."/>
            <person name="Stielow B."/>
            <person name="Szollosi G."/>
            <person name="Zifcakova L."/>
            <person name="Stursova M."/>
            <person name="Spatafora J.W."/>
            <person name="Tedersoo L."/>
            <person name="Vaario L.-M."/>
            <person name="Yamada A."/>
            <person name="Yan M."/>
            <person name="Wang P."/>
            <person name="Xu J."/>
            <person name="Bruns T."/>
            <person name="Baldrian P."/>
            <person name="Vilgalys R."/>
            <person name="Henrissat B."/>
            <person name="Grigoriev I.V."/>
            <person name="Hibbett D."/>
            <person name="Nagy L.G."/>
            <person name="Martin F.M."/>
        </authorList>
    </citation>
    <scope>NUCLEOTIDE SEQUENCE</scope>
    <source>
        <strain evidence="5">UH-Tt-Lm1</strain>
    </source>
</reference>
<dbReference type="Proteomes" id="UP000736335">
    <property type="component" value="Unassembled WGS sequence"/>
</dbReference>
<keyword evidence="4" id="KW-0812">Transmembrane</keyword>
<gene>
    <name evidence="5" type="ORF">BJ322DRAFT_1090337</name>
</gene>
<dbReference type="GO" id="GO:0016740">
    <property type="term" value="F:transferase activity"/>
    <property type="evidence" value="ECO:0007669"/>
    <property type="project" value="UniProtKB-KW"/>
</dbReference>
<evidence type="ECO:0000256" key="4">
    <source>
        <dbReference type="SAM" id="Phobius"/>
    </source>
</evidence>
<keyword evidence="1" id="KW-0808">Transferase</keyword>
<dbReference type="Gene3D" id="3.40.50.11350">
    <property type="match status" value="1"/>
</dbReference>
<sequence>MRPSILPTSSPDTIQPIVPRRYLKAAIYLLCVSGVLTTISFLSGVAWDDVKSARDWSPFAQRPPQNGKHPAGSLADFPDYPPNYTEWHEIEEALPQHNENLTFPEGRTGRYVYFSEHVKTAGWGNVLQEHFFHGLLAYLGRRSYAFDSFEGTSDAPPFRDEEGNIVPVDIPMVAFLSGPLAGGPFPPRDLTPRFVRKSYFDKVCPHPKLLDKAAIRAKLPKNYTALHLLAVWVRMMNDEPARCVEINERIFDVDVFGSPRIHDGLPVLFNNPIIKLFGWSPLIEDAFTVNKHLFALTRKLPPPTPALRYPPIPGLLALHVRRGDFEHHCPNMRSWGTQFSGLNTQPGTIDRGPDLVENNDTQGSIDAFQRACYPSTKQIVERVRQIRMTEDGKGLRNIFIMTNGSPEWVEELREALMKDHPWKQISSSLQMKVTWEQKFTAQAVDMMIGQRADVFVGNGFSSLSGTVFMLRIASGLSAGRQRLWL</sequence>
<evidence type="ECO:0000313" key="5">
    <source>
        <dbReference type="EMBL" id="KAF9778907.1"/>
    </source>
</evidence>
<dbReference type="Pfam" id="PF10250">
    <property type="entry name" value="O-FucT"/>
    <property type="match status" value="1"/>
</dbReference>
<accession>A0A9P6H6Y6</accession>
<evidence type="ECO:0000256" key="2">
    <source>
        <dbReference type="ARBA" id="ARBA00023253"/>
    </source>
</evidence>
<dbReference type="EMBL" id="WIUZ02000021">
    <property type="protein sequence ID" value="KAF9778907.1"/>
    <property type="molecule type" value="Genomic_DNA"/>
</dbReference>
<keyword evidence="4" id="KW-1133">Transmembrane helix</keyword>
<proteinExistence type="predicted"/>
<protein>
    <submittedName>
        <fullName evidence="5">Uncharacterized protein</fullName>
    </submittedName>
</protein>
<evidence type="ECO:0000313" key="6">
    <source>
        <dbReference type="Proteomes" id="UP000736335"/>
    </source>
</evidence>
<evidence type="ECO:0000256" key="3">
    <source>
        <dbReference type="ARBA" id="ARBA00023277"/>
    </source>
</evidence>
<dbReference type="InterPro" id="IPR019378">
    <property type="entry name" value="GDP-Fuc_O-FucTrfase"/>
</dbReference>
<organism evidence="5 6">
    <name type="scientific">Thelephora terrestris</name>
    <dbReference type="NCBI Taxonomy" id="56493"/>
    <lineage>
        <taxon>Eukaryota</taxon>
        <taxon>Fungi</taxon>
        <taxon>Dikarya</taxon>
        <taxon>Basidiomycota</taxon>
        <taxon>Agaricomycotina</taxon>
        <taxon>Agaricomycetes</taxon>
        <taxon>Thelephorales</taxon>
        <taxon>Thelephoraceae</taxon>
        <taxon>Thelephora</taxon>
    </lineage>
</organism>
<keyword evidence="3" id="KW-0119">Carbohydrate metabolism</keyword>
<keyword evidence="6" id="KW-1185">Reference proteome</keyword>
<reference evidence="5" key="1">
    <citation type="journal article" date="2020" name="Nat. Commun.">
        <title>Large-scale genome sequencing of mycorrhizal fungi provides insights into the early evolution of symbiotic traits.</title>
        <authorList>
            <person name="Miyauchi S."/>
            <person name="Kiss E."/>
            <person name="Kuo A."/>
            <person name="Drula E."/>
            <person name="Kohler A."/>
            <person name="Sanchez-Garcia M."/>
            <person name="Morin E."/>
            <person name="Andreopoulos B."/>
            <person name="Barry K.W."/>
            <person name="Bonito G."/>
            <person name="Buee M."/>
            <person name="Carver A."/>
            <person name="Chen C."/>
            <person name="Cichocki N."/>
            <person name="Clum A."/>
            <person name="Culley D."/>
            <person name="Crous P.W."/>
            <person name="Fauchery L."/>
            <person name="Girlanda M."/>
            <person name="Hayes R.D."/>
            <person name="Keri Z."/>
            <person name="LaButti K."/>
            <person name="Lipzen A."/>
            <person name="Lombard V."/>
            <person name="Magnuson J."/>
            <person name="Maillard F."/>
            <person name="Murat C."/>
            <person name="Nolan M."/>
            <person name="Ohm R.A."/>
            <person name="Pangilinan J."/>
            <person name="Pereira M.F."/>
            <person name="Perotto S."/>
            <person name="Peter M."/>
            <person name="Pfister S."/>
            <person name="Riley R."/>
            <person name="Sitrit Y."/>
            <person name="Stielow J.B."/>
            <person name="Szollosi G."/>
            <person name="Zifcakova L."/>
            <person name="Stursova M."/>
            <person name="Spatafora J.W."/>
            <person name="Tedersoo L."/>
            <person name="Vaario L.M."/>
            <person name="Yamada A."/>
            <person name="Yan M."/>
            <person name="Wang P."/>
            <person name="Xu J."/>
            <person name="Bruns T."/>
            <person name="Baldrian P."/>
            <person name="Vilgalys R."/>
            <person name="Dunand C."/>
            <person name="Henrissat B."/>
            <person name="Grigoriev I.V."/>
            <person name="Hibbett D."/>
            <person name="Nagy L.G."/>
            <person name="Martin F.M."/>
        </authorList>
    </citation>
    <scope>NUCLEOTIDE SEQUENCE</scope>
    <source>
        <strain evidence="5">UH-Tt-Lm1</strain>
    </source>
</reference>
<dbReference type="AlphaFoldDB" id="A0A9P6H6Y6"/>
<name>A0A9P6H6Y6_9AGAM</name>
<feature type="transmembrane region" description="Helical" evidence="4">
    <location>
        <begin position="25"/>
        <end position="47"/>
    </location>
</feature>
<evidence type="ECO:0000256" key="1">
    <source>
        <dbReference type="ARBA" id="ARBA00022679"/>
    </source>
</evidence>
<dbReference type="CDD" id="cd11296">
    <property type="entry name" value="O-FucT_like"/>
    <property type="match status" value="1"/>
</dbReference>
<keyword evidence="2" id="KW-0294">Fucose metabolism</keyword>
<dbReference type="OrthoDB" id="2559662at2759"/>
<keyword evidence="4" id="KW-0472">Membrane</keyword>
<dbReference type="GO" id="GO:0006004">
    <property type="term" value="P:fucose metabolic process"/>
    <property type="evidence" value="ECO:0007669"/>
    <property type="project" value="UniProtKB-KW"/>
</dbReference>
<comment type="caution">
    <text evidence="5">The sequence shown here is derived from an EMBL/GenBank/DDBJ whole genome shotgun (WGS) entry which is preliminary data.</text>
</comment>